<sequence>MSARDRPAPPPDQETAHAPVPQPARRRAPLGQGLATRGFAADAVGAPPLRKPVNTLAIVPKSARITSLGRKAYNVLLYEAQEQGLDKDVFRIPLERVVRGVDFDSNDHALIKKHLRAMVSTTVEWQSPTTGEGAAWNVSGLLAHARLAKERGQVWVEWSYAVNLKQELLEPTVFARLKLEVISQLRSHAGIALYEICTRYKDVGRTSRQHWRWWRPVLSGQPESERTAKLEYRIFKRDTLKLAIAEVSSITDLEVELVEHKEGRFISEIQFLIRQKQQSALPLRHPPDAIDLSLVVRARELGVDEDKAEELLLQHGTEAMRSGLDLLAKRAASEFPGPLRDPYRYLRSLMPGEVARVTAVAEAKSAQEKGQEKGKARPVTDSALGSRQLLTAGPSAPREPGREASREGEGVPRGSEGRELQARRQSRWTEEWIRRRREQVAADIAALSAEAQAELAADLLIDMEARQVHPSIRKRLQTSGWQHPLVLPEMLRYFAQGSLGDNWDQPTPQQLLQVAAELGDAG</sequence>
<dbReference type="InterPro" id="IPR036390">
    <property type="entry name" value="WH_DNA-bd_sf"/>
</dbReference>
<feature type="domain" description="Initiator Rep protein WH1" evidence="3">
    <location>
        <begin position="65"/>
        <end position="197"/>
    </location>
</feature>
<evidence type="ECO:0000259" key="3">
    <source>
        <dbReference type="Pfam" id="PF01051"/>
    </source>
</evidence>
<feature type="region of interest" description="Disordered" evidence="2">
    <location>
        <begin position="1"/>
        <end position="27"/>
    </location>
</feature>
<dbReference type="InterPro" id="IPR036388">
    <property type="entry name" value="WH-like_DNA-bd_sf"/>
</dbReference>
<proteinExistence type="inferred from homology"/>
<organism evidence="4 5">
    <name type="scientific">Ideonella azotifigens</name>
    <dbReference type="NCBI Taxonomy" id="513160"/>
    <lineage>
        <taxon>Bacteria</taxon>
        <taxon>Pseudomonadati</taxon>
        <taxon>Pseudomonadota</taxon>
        <taxon>Betaproteobacteria</taxon>
        <taxon>Burkholderiales</taxon>
        <taxon>Sphaerotilaceae</taxon>
        <taxon>Ideonella</taxon>
    </lineage>
</organism>
<evidence type="ECO:0000313" key="5">
    <source>
        <dbReference type="Proteomes" id="UP001500279"/>
    </source>
</evidence>
<evidence type="ECO:0000313" key="4">
    <source>
        <dbReference type="EMBL" id="GAA0741739.1"/>
    </source>
</evidence>
<dbReference type="InterPro" id="IPR000525">
    <property type="entry name" value="Initiator_Rep_WH1"/>
</dbReference>
<name>A0ABN1JKM6_9BURK</name>
<evidence type="ECO:0000256" key="1">
    <source>
        <dbReference type="ARBA" id="ARBA00038283"/>
    </source>
</evidence>
<dbReference type="EMBL" id="BAAAEW010000003">
    <property type="protein sequence ID" value="GAA0741739.1"/>
    <property type="molecule type" value="Genomic_DNA"/>
</dbReference>
<dbReference type="Gene3D" id="1.10.10.10">
    <property type="entry name" value="Winged helix-like DNA-binding domain superfamily/Winged helix DNA-binding domain"/>
    <property type="match status" value="1"/>
</dbReference>
<gene>
    <name evidence="4" type="ORF">GCM10009107_04610</name>
</gene>
<feature type="compositionally biased region" description="Basic and acidic residues" evidence="2">
    <location>
        <begin position="399"/>
        <end position="427"/>
    </location>
</feature>
<feature type="region of interest" description="Disordered" evidence="2">
    <location>
        <begin position="365"/>
        <end position="427"/>
    </location>
</feature>
<protein>
    <recommendedName>
        <fullName evidence="3">Initiator Rep protein WH1 domain-containing protein</fullName>
    </recommendedName>
</protein>
<dbReference type="Pfam" id="PF21205">
    <property type="entry name" value="Rep3_C"/>
    <property type="match status" value="1"/>
</dbReference>
<evidence type="ECO:0000256" key="2">
    <source>
        <dbReference type="SAM" id="MobiDB-lite"/>
    </source>
</evidence>
<comment type="similarity">
    <text evidence="1">Belongs to the initiator RepB protein family.</text>
</comment>
<feature type="compositionally biased region" description="Basic and acidic residues" evidence="2">
    <location>
        <begin position="365"/>
        <end position="375"/>
    </location>
</feature>
<accession>A0ABN1JKM6</accession>
<dbReference type="Pfam" id="PF01051">
    <property type="entry name" value="Rep3_N"/>
    <property type="match status" value="1"/>
</dbReference>
<dbReference type="SUPFAM" id="SSF46785">
    <property type="entry name" value="Winged helix' DNA-binding domain"/>
    <property type="match status" value="1"/>
</dbReference>
<dbReference type="Proteomes" id="UP001500279">
    <property type="component" value="Unassembled WGS sequence"/>
</dbReference>
<comment type="caution">
    <text evidence="4">The sequence shown here is derived from an EMBL/GenBank/DDBJ whole genome shotgun (WGS) entry which is preliminary data.</text>
</comment>
<reference evidence="4 5" key="1">
    <citation type="journal article" date="2019" name="Int. J. Syst. Evol. Microbiol.">
        <title>The Global Catalogue of Microorganisms (GCM) 10K type strain sequencing project: providing services to taxonomists for standard genome sequencing and annotation.</title>
        <authorList>
            <consortium name="The Broad Institute Genomics Platform"/>
            <consortium name="The Broad Institute Genome Sequencing Center for Infectious Disease"/>
            <person name="Wu L."/>
            <person name="Ma J."/>
        </authorList>
    </citation>
    <scope>NUCLEOTIDE SEQUENCE [LARGE SCALE GENOMIC DNA]</scope>
    <source>
        <strain evidence="4 5">JCM 15503</strain>
    </source>
</reference>
<keyword evidence="5" id="KW-1185">Reference proteome</keyword>